<dbReference type="Gene3D" id="3.40.80.10">
    <property type="entry name" value="Peptidoglycan recognition protein-like"/>
    <property type="match status" value="1"/>
</dbReference>
<dbReference type="AlphaFoldDB" id="D5DF84"/>
<evidence type="ECO:0000259" key="7">
    <source>
        <dbReference type="SMART" id="SM00644"/>
    </source>
</evidence>
<dbReference type="PATRIC" id="fig|592022.4.peg.1976"/>
<protein>
    <recommendedName>
        <fullName evidence="2">N-acetylmuramoyl-L-alanine amidase</fullName>
        <ecNumber evidence="2">3.5.1.28</ecNumber>
    </recommendedName>
    <alternativeName>
        <fullName evidence="6">Autolysin</fullName>
    </alternativeName>
    <alternativeName>
        <fullName evidence="5">Cell wall hydrolase</fullName>
    </alternativeName>
</protein>
<evidence type="ECO:0000256" key="6">
    <source>
        <dbReference type="ARBA" id="ARBA00032390"/>
    </source>
</evidence>
<gene>
    <name evidence="8" type="ordered locus">BMD_2031</name>
</gene>
<dbReference type="Pfam" id="PF01510">
    <property type="entry name" value="Amidase_2"/>
    <property type="match status" value="1"/>
</dbReference>
<evidence type="ECO:0000256" key="2">
    <source>
        <dbReference type="ARBA" id="ARBA00011901"/>
    </source>
</evidence>
<evidence type="ECO:0000256" key="3">
    <source>
        <dbReference type="ARBA" id="ARBA00022801"/>
    </source>
</evidence>
<dbReference type="InterPro" id="IPR002502">
    <property type="entry name" value="Amidase_domain"/>
</dbReference>
<evidence type="ECO:0000256" key="4">
    <source>
        <dbReference type="ARBA" id="ARBA00023316"/>
    </source>
</evidence>
<proteinExistence type="predicted"/>
<evidence type="ECO:0000256" key="5">
    <source>
        <dbReference type="ARBA" id="ARBA00030881"/>
    </source>
</evidence>
<dbReference type="InterPro" id="IPR023346">
    <property type="entry name" value="Lysozyme-like_dom_sf"/>
</dbReference>
<evidence type="ECO:0000313" key="8">
    <source>
        <dbReference type="EMBL" id="ADF38884.1"/>
    </source>
</evidence>
<reference evidence="8 9" key="1">
    <citation type="journal article" date="2011" name="J. Bacteriol.">
        <title>Genome sequences of the biotechnologically important Bacillus megaterium strains QM B1551 and DSM319.</title>
        <authorList>
            <person name="Eppinger M."/>
            <person name="Bunk B."/>
            <person name="Johns M.A."/>
            <person name="Edirisinghe J.N."/>
            <person name="Kutumbaka K.K."/>
            <person name="Koenig S.S."/>
            <person name="Huot Creasy H."/>
            <person name="Rosovitz M.J."/>
            <person name="Riley D.R."/>
            <person name="Daugherty S."/>
            <person name="Martin M."/>
            <person name="Elbourne L.D."/>
            <person name="Paulsen I."/>
            <person name="Biedendieck R."/>
            <person name="Braun C."/>
            <person name="Grayburn S."/>
            <person name="Dhingra S."/>
            <person name="Lukyanchuk V."/>
            <person name="Ball B."/>
            <person name="Ul-Qamar R."/>
            <person name="Seibel J."/>
            <person name="Bremer E."/>
            <person name="Jahn D."/>
            <person name="Ravel J."/>
            <person name="Vary P.S."/>
        </authorList>
    </citation>
    <scope>NUCLEOTIDE SEQUENCE [LARGE SCALE GENOMIC DNA]</scope>
    <source>
        <strain evidence="9">DSM 319 / IMG 1521</strain>
    </source>
</reference>
<dbReference type="FunFam" id="3.40.80.10:FF:000006">
    <property type="entry name" value="N-acetylmuramoyl-L-alanine amidase"/>
    <property type="match status" value="1"/>
</dbReference>
<dbReference type="CDD" id="cd06583">
    <property type="entry name" value="PGRP"/>
    <property type="match status" value="1"/>
</dbReference>
<dbReference type="InterPro" id="IPR036505">
    <property type="entry name" value="Amidase/PGRP_sf"/>
</dbReference>
<dbReference type="EMBL" id="CP001982">
    <property type="protein sequence ID" value="ADF38884.1"/>
    <property type="molecule type" value="Genomic_DNA"/>
</dbReference>
<feature type="domain" description="N-acetylmuramoyl-L-alanine amidase" evidence="7">
    <location>
        <begin position="261"/>
        <end position="397"/>
    </location>
</feature>
<dbReference type="SUPFAM" id="SSF53955">
    <property type="entry name" value="Lysozyme-like"/>
    <property type="match status" value="1"/>
</dbReference>
<dbReference type="InterPro" id="IPR051206">
    <property type="entry name" value="NAMLAA_amidase_2"/>
</dbReference>
<dbReference type="SUPFAM" id="SSF55846">
    <property type="entry name" value="N-acetylmuramoyl-L-alanine amidase-like"/>
    <property type="match status" value="1"/>
</dbReference>
<dbReference type="InterPro" id="IPR008258">
    <property type="entry name" value="Transglycosylase_SLT_dom_1"/>
</dbReference>
<organism evidence="8 9">
    <name type="scientific">Priestia megaterium (strain DSM 319 / IMG 1521)</name>
    <name type="common">Bacillus megaterium</name>
    <dbReference type="NCBI Taxonomy" id="592022"/>
    <lineage>
        <taxon>Bacteria</taxon>
        <taxon>Bacillati</taxon>
        <taxon>Bacillota</taxon>
        <taxon>Bacilli</taxon>
        <taxon>Bacillales</taxon>
        <taxon>Bacillaceae</taxon>
        <taxon>Priestia</taxon>
    </lineage>
</organism>
<sequence>MKLKKRLKLNKIGVSILTAGVICTAYMPLHTLQKPVVALAAENQSNSLELAFAQASKEFGVPASLLKAISYNKSRWESHNGKPSAAGGYGLMHLTDTSFVEDGKGNGNGAVPSKPAYDKQQTLSLAAKLLNSDKERLKKDPVQNIRGGAAVLAFIAKDKNGNIPSTDQKWYDAVAAYSASQDKENAQVFADDVYETLEKGAEHTTSDGQHLKISPQNIDMSIPRAENSNTNKADCPASLKCEYIPAFYGKFSESASDYGNYDIANRQKSDVRYIVIHDTEVSYDGTIDLFANPNRAAANYVIRSSDGHIAQMIHNKDVAWHAGNWYFNTHSVGIEHEGFALEGSTWFTEEMYRSSARLVRHLAKEYNIPLDRAHIIGHDEVPGLSPKAQSGMHSDPGPFWDWGYYMDLVGSPVERQHTNKLAVTINPVFQNNQPEVSDAPKQPANFVYLHQAPSNDSPLLNEPAASGPGTKQTLDWGSKAVTGQTYAVAETKGEWTAIWYGGQKAWFYNPHNKNTSKGTGILLTPKPGKESIQVYGGAFPEASAYPSDIPVKAMVPLQYKISPDQVYVGVEKVRSDYYYAPTFTTNPNDHKMIIGKDEYYQIYFNHRYAFVKASDVEVKRQ</sequence>
<comment type="catalytic activity">
    <reaction evidence="1">
        <text>Hydrolyzes the link between N-acetylmuramoyl residues and L-amino acid residues in certain cell-wall glycopeptides.</text>
        <dbReference type="EC" id="3.5.1.28"/>
    </reaction>
</comment>
<dbReference type="GO" id="GO:0009253">
    <property type="term" value="P:peptidoglycan catabolic process"/>
    <property type="evidence" value="ECO:0007669"/>
    <property type="project" value="InterPro"/>
</dbReference>
<evidence type="ECO:0000313" key="9">
    <source>
        <dbReference type="Proteomes" id="UP000002365"/>
    </source>
</evidence>
<dbReference type="GO" id="GO:0009254">
    <property type="term" value="P:peptidoglycan turnover"/>
    <property type="evidence" value="ECO:0007669"/>
    <property type="project" value="TreeGrafter"/>
</dbReference>
<dbReference type="PANTHER" id="PTHR30417">
    <property type="entry name" value="N-ACETYLMURAMOYL-L-ALANINE AMIDASE AMID"/>
    <property type="match status" value="1"/>
</dbReference>
<keyword evidence="4" id="KW-0961">Cell wall biogenesis/degradation</keyword>
<evidence type="ECO:0000256" key="1">
    <source>
        <dbReference type="ARBA" id="ARBA00001561"/>
    </source>
</evidence>
<dbReference type="GO" id="GO:0071555">
    <property type="term" value="P:cell wall organization"/>
    <property type="evidence" value="ECO:0007669"/>
    <property type="project" value="UniProtKB-KW"/>
</dbReference>
<dbReference type="PANTHER" id="PTHR30417:SF1">
    <property type="entry name" value="N-ACETYLMURAMOYL-L-ALANINE AMIDASE AMID"/>
    <property type="match status" value="1"/>
</dbReference>
<dbReference type="Gene3D" id="1.10.530.10">
    <property type="match status" value="1"/>
</dbReference>
<accession>D5DF84</accession>
<name>D5DF84_PRIM3</name>
<dbReference type="Proteomes" id="UP000002365">
    <property type="component" value="Chromosome"/>
</dbReference>
<dbReference type="Pfam" id="PF01464">
    <property type="entry name" value="SLT"/>
    <property type="match status" value="1"/>
</dbReference>
<dbReference type="SMART" id="SM00644">
    <property type="entry name" value="Ami_2"/>
    <property type="match status" value="1"/>
</dbReference>
<dbReference type="RefSeq" id="WP_013082912.1">
    <property type="nucleotide sequence ID" value="NC_014103.1"/>
</dbReference>
<keyword evidence="3 8" id="KW-0378">Hydrolase</keyword>
<dbReference type="GO" id="GO:0008745">
    <property type="term" value="F:N-acetylmuramoyl-L-alanine amidase activity"/>
    <property type="evidence" value="ECO:0007669"/>
    <property type="project" value="UniProtKB-EC"/>
</dbReference>
<dbReference type="EC" id="3.5.1.28" evidence="2"/>
<dbReference type="HOGENOM" id="CLU_015278_1_0_9"/>
<dbReference type="KEGG" id="bmd:BMD_2031"/>